<comment type="caution">
    <text evidence="12">The sequence shown here is derived from an EMBL/GenBank/DDBJ whole genome shotgun (WGS) entry which is preliminary data.</text>
</comment>
<dbReference type="SUPFAM" id="SSF53613">
    <property type="entry name" value="Ribokinase-like"/>
    <property type="match status" value="1"/>
</dbReference>
<feature type="binding site" evidence="11">
    <location>
        <position position="159"/>
    </location>
    <ligand>
        <name>ATP</name>
        <dbReference type="ChEBI" id="CHEBI:30616"/>
    </ligand>
</feature>
<evidence type="ECO:0000256" key="2">
    <source>
        <dbReference type="ARBA" id="ARBA00001946"/>
    </source>
</evidence>
<keyword evidence="7 11" id="KW-0418">Kinase</keyword>
<name>A0ABT8NBG4_9BACL</name>
<evidence type="ECO:0000256" key="11">
    <source>
        <dbReference type="HAMAP-Rule" id="MF_00228"/>
    </source>
</evidence>
<comment type="similarity">
    <text evidence="11">Belongs to the Thz kinase family.</text>
</comment>
<dbReference type="EMBL" id="JAUJWU010000001">
    <property type="protein sequence ID" value="MDN7245108.1"/>
    <property type="molecule type" value="Genomic_DNA"/>
</dbReference>
<dbReference type="InterPro" id="IPR000417">
    <property type="entry name" value="Hyethyz_kinase"/>
</dbReference>
<comment type="cofactor">
    <cofactor evidence="2 11">
        <name>Mg(2+)</name>
        <dbReference type="ChEBI" id="CHEBI:18420"/>
    </cofactor>
</comment>
<evidence type="ECO:0000256" key="5">
    <source>
        <dbReference type="ARBA" id="ARBA00022723"/>
    </source>
</evidence>
<dbReference type="CDD" id="cd01170">
    <property type="entry name" value="THZ_kinase"/>
    <property type="match status" value="1"/>
</dbReference>
<evidence type="ECO:0000256" key="3">
    <source>
        <dbReference type="ARBA" id="ARBA00004868"/>
    </source>
</evidence>
<comment type="function">
    <text evidence="11">Catalyzes the phosphorylation of the hydroxyl group of 4-methyl-5-beta-hydroxyethylthiazole (THZ).</text>
</comment>
<evidence type="ECO:0000313" key="13">
    <source>
        <dbReference type="Proteomes" id="UP001172142"/>
    </source>
</evidence>
<evidence type="ECO:0000256" key="9">
    <source>
        <dbReference type="ARBA" id="ARBA00022842"/>
    </source>
</evidence>
<feature type="binding site" evidence="11">
    <location>
        <position position="113"/>
    </location>
    <ligand>
        <name>ATP</name>
        <dbReference type="ChEBI" id="CHEBI:30616"/>
    </ligand>
</feature>
<evidence type="ECO:0000256" key="6">
    <source>
        <dbReference type="ARBA" id="ARBA00022741"/>
    </source>
</evidence>
<evidence type="ECO:0000256" key="10">
    <source>
        <dbReference type="ARBA" id="ARBA00022977"/>
    </source>
</evidence>
<evidence type="ECO:0000256" key="7">
    <source>
        <dbReference type="ARBA" id="ARBA00022777"/>
    </source>
</evidence>
<dbReference type="GO" id="GO:0004417">
    <property type="term" value="F:hydroxyethylthiazole kinase activity"/>
    <property type="evidence" value="ECO:0007669"/>
    <property type="project" value="UniProtKB-EC"/>
</dbReference>
<accession>A0ABT8NBG4</accession>
<organism evidence="12 13">
    <name type="scientific">Planococcus shenhongbingii</name>
    <dbReference type="NCBI Taxonomy" id="3058398"/>
    <lineage>
        <taxon>Bacteria</taxon>
        <taxon>Bacillati</taxon>
        <taxon>Bacillota</taxon>
        <taxon>Bacilli</taxon>
        <taxon>Bacillales</taxon>
        <taxon>Caryophanaceae</taxon>
        <taxon>Planococcus</taxon>
    </lineage>
</organism>
<keyword evidence="4 11" id="KW-0808">Transferase</keyword>
<evidence type="ECO:0000256" key="8">
    <source>
        <dbReference type="ARBA" id="ARBA00022840"/>
    </source>
</evidence>
<feature type="binding site" evidence="11">
    <location>
        <position position="37"/>
    </location>
    <ligand>
        <name>substrate</name>
    </ligand>
</feature>
<proteinExistence type="inferred from homology"/>
<evidence type="ECO:0000256" key="4">
    <source>
        <dbReference type="ARBA" id="ARBA00022679"/>
    </source>
</evidence>
<keyword evidence="5 11" id="KW-0479">Metal-binding</keyword>
<dbReference type="Proteomes" id="UP001172142">
    <property type="component" value="Unassembled WGS sequence"/>
</dbReference>
<keyword evidence="9 11" id="KW-0460">Magnesium</keyword>
<feature type="binding site" evidence="11">
    <location>
        <position position="186"/>
    </location>
    <ligand>
        <name>substrate</name>
    </ligand>
</feature>
<dbReference type="HAMAP" id="MF_00228">
    <property type="entry name" value="Thz_kinase"/>
    <property type="match status" value="1"/>
</dbReference>
<dbReference type="PRINTS" id="PR01099">
    <property type="entry name" value="HYETHTZKNASE"/>
</dbReference>
<comment type="catalytic activity">
    <reaction evidence="1 11">
        <text>5-(2-hydroxyethyl)-4-methylthiazole + ATP = 4-methyl-5-(2-phosphooxyethyl)-thiazole + ADP + H(+)</text>
        <dbReference type="Rhea" id="RHEA:24212"/>
        <dbReference type="ChEBI" id="CHEBI:15378"/>
        <dbReference type="ChEBI" id="CHEBI:17957"/>
        <dbReference type="ChEBI" id="CHEBI:30616"/>
        <dbReference type="ChEBI" id="CHEBI:58296"/>
        <dbReference type="ChEBI" id="CHEBI:456216"/>
        <dbReference type="EC" id="2.7.1.50"/>
    </reaction>
</comment>
<gene>
    <name evidence="11 12" type="primary">thiM</name>
    <name evidence="12" type="ORF">QWY13_06305</name>
</gene>
<dbReference type="NCBIfam" id="TIGR00694">
    <property type="entry name" value="thiM"/>
    <property type="match status" value="1"/>
</dbReference>
<dbReference type="Gene3D" id="3.40.1190.20">
    <property type="match status" value="1"/>
</dbReference>
<dbReference type="PIRSF" id="PIRSF000513">
    <property type="entry name" value="Thz_kinase"/>
    <property type="match status" value="1"/>
</dbReference>
<evidence type="ECO:0000313" key="12">
    <source>
        <dbReference type="EMBL" id="MDN7245108.1"/>
    </source>
</evidence>
<evidence type="ECO:0000256" key="1">
    <source>
        <dbReference type="ARBA" id="ARBA00001771"/>
    </source>
</evidence>
<reference evidence="12 13" key="1">
    <citation type="submission" date="2023-07" db="EMBL/GenBank/DDBJ databases">
        <title>Novel species in genus Planococcus.</title>
        <authorList>
            <person name="Ning S."/>
        </authorList>
    </citation>
    <scope>NUCLEOTIDE SEQUENCE [LARGE SCALE GENOMIC DNA]</scope>
    <source>
        <strain evidence="12 13">N017</strain>
    </source>
</reference>
<dbReference type="RefSeq" id="WP_301855616.1">
    <property type="nucleotide sequence ID" value="NZ_JAUJWU010000001.1"/>
</dbReference>
<protein>
    <recommendedName>
        <fullName evidence="11">Hydroxyethylthiazole kinase</fullName>
        <ecNumber evidence="11">2.7.1.50</ecNumber>
    </recommendedName>
    <alternativeName>
        <fullName evidence="11">4-methyl-5-beta-hydroxyethylthiazole kinase</fullName>
        <shortName evidence="11">TH kinase</shortName>
        <shortName evidence="11">Thz kinase</shortName>
    </alternativeName>
</protein>
<dbReference type="InterPro" id="IPR029056">
    <property type="entry name" value="Ribokinase-like"/>
</dbReference>
<dbReference type="Pfam" id="PF02110">
    <property type="entry name" value="HK"/>
    <property type="match status" value="1"/>
</dbReference>
<keyword evidence="8 11" id="KW-0067">ATP-binding</keyword>
<keyword evidence="10 11" id="KW-0784">Thiamine biosynthesis</keyword>
<dbReference type="NCBIfam" id="NF006830">
    <property type="entry name" value="PRK09355.1"/>
    <property type="match status" value="1"/>
</dbReference>
<dbReference type="EC" id="2.7.1.50" evidence="11"/>
<keyword evidence="6 11" id="KW-0547">Nucleotide-binding</keyword>
<comment type="pathway">
    <text evidence="3 11">Cofactor biosynthesis; thiamine diphosphate biosynthesis; 4-methyl-5-(2-phosphoethyl)-thiazole from 5-(2-hydroxyethyl)-4-methylthiazole: step 1/1.</text>
</comment>
<keyword evidence="13" id="KW-1185">Reference proteome</keyword>
<sequence>MLGKLRSEKPIIHCITNHVVSNFQANGLLALGASPIMGEAPEEAAELAALADAVSLNIGTLNSQSLNSMLIAGKKANALGVPVVLDPVGVGATAFRAAAVNKILAAVEVAVLRCNAGELAAIAGADWQAKGVDAGEGEADIHELARNTAKRWKLIVAVSGELDIVTDGKRVAEIPFGHRVMTSVTGTGCLLSSVVAAFLAVHPEDRFEAAAAAMRYYAIAGEQASAHSELPGDFQTAFLNQLNAMGQNDIDGVIHQKEGVPR</sequence>